<name>W4K7E9_HETIT</name>
<dbReference type="Proteomes" id="UP000030671">
    <property type="component" value="Unassembled WGS sequence"/>
</dbReference>
<evidence type="ECO:0000313" key="3">
    <source>
        <dbReference type="EMBL" id="ETW81689.1"/>
    </source>
</evidence>
<dbReference type="EMBL" id="KI925458">
    <property type="protein sequence ID" value="ETW81689.1"/>
    <property type="molecule type" value="Genomic_DNA"/>
</dbReference>
<keyword evidence="2" id="KW-0802">TPR repeat</keyword>
<protein>
    <submittedName>
        <fullName evidence="3">Uncharacterized protein</fullName>
    </submittedName>
</protein>
<dbReference type="GeneID" id="20667394"/>
<dbReference type="SMART" id="SM00028">
    <property type="entry name" value="TPR"/>
    <property type="match status" value="3"/>
</dbReference>
<dbReference type="SUPFAM" id="SSF48452">
    <property type="entry name" value="TPR-like"/>
    <property type="match status" value="1"/>
</dbReference>
<dbReference type="InterPro" id="IPR032675">
    <property type="entry name" value="LRR_dom_sf"/>
</dbReference>
<evidence type="ECO:0000256" key="1">
    <source>
        <dbReference type="ARBA" id="ARBA00022737"/>
    </source>
</evidence>
<dbReference type="PANTHER" id="PTHR22904:SF523">
    <property type="entry name" value="STRESS-INDUCED-PHOSPHOPROTEIN 1"/>
    <property type="match status" value="1"/>
</dbReference>
<dbReference type="PANTHER" id="PTHR22904">
    <property type="entry name" value="TPR REPEAT CONTAINING PROTEIN"/>
    <property type="match status" value="1"/>
</dbReference>
<dbReference type="STRING" id="747525.W4K7E9"/>
<organism evidence="3 4">
    <name type="scientific">Heterobasidion irregulare (strain TC 32-1)</name>
    <dbReference type="NCBI Taxonomy" id="747525"/>
    <lineage>
        <taxon>Eukaryota</taxon>
        <taxon>Fungi</taxon>
        <taxon>Dikarya</taxon>
        <taxon>Basidiomycota</taxon>
        <taxon>Agaricomycotina</taxon>
        <taxon>Agaricomycetes</taxon>
        <taxon>Russulales</taxon>
        <taxon>Bondarzewiaceae</taxon>
        <taxon>Heterobasidion</taxon>
        <taxon>Heterobasidion annosum species complex</taxon>
    </lineage>
</organism>
<dbReference type="KEGG" id="hir:HETIRDRAFT_151844"/>
<dbReference type="AlphaFoldDB" id="W4K7E9"/>
<dbReference type="InterPro" id="IPR019734">
    <property type="entry name" value="TPR_rpt"/>
</dbReference>
<dbReference type="InParanoid" id="W4K7E9"/>
<sequence length="637" mass="71842">MSWREHLALGVSSFHENKLDLAIEHLSKAIEEAEHPPVRHSLRLYDSRAAVYERLGQTKYALRDSRKVIDCAPDHWQGYARSARLFFELKKYTSALTMVELALERTKDNPLKHAARRAALKELRDSIRQAQDRSQLTIVSTMERSPGLAQEKVNYLEKLPIELISHIFVCAVSDSPVTPIILSHVSQPWRSLVLSLPSLWHVLVLSTVRPVKKARLWAIRSANRLSELSFSKDLNEYDNKNLHEGEDPRRGILRALRGLQWERLKILRLGFVSIPMEGFWREIGQADIWRHVEELELTGCDADEWPWSSLVTGSDDHSFTEHSTLQAQSKLRSLTLRNVRCLWKHMTSTIHSLVSIRIYDHFREHDCRPLRQVMQANPNLEELICYCRPILIPTRDRPTTAIPPLTLNRLQHLELAYTMPARIMVEGLSLPSLRILRLTGVSDASHVLQSIVENPQSSLAALTELTIGRFSLEPQLIIRALLQAPQLETLQLTQTAIAVNEVVEVLTTPATSHNEHSTDPTRSSVASLPLVCSALRNVDLSGCHGLSSGPLVRMVSARLALSATGPKDGSVDEGLSEDVGLSTEAGLTPEALSVSRIQTLIVNECPRVEADVLPWLRGNVPRFSCRYMKKKAASWKR</sequence>
<dbReference type="Gene3D" id="1.25.40.10">
    <property type="entry name" value="Tetratricopeptide repeat domain"/>
    <property type="match status" value="1"/>
</dbReference>
<dbReference type="eggNOG" id="ENOG502S69X">
    <property type="taxonomic scope" value="Eukaryota"/>
</dbReference>
<dbReference type="GO" id="GO:0051879">
    <property type="term" value="F:Hsp90 protein binding"/>
    <property type="evidence" value="ECO:0007669"/>
    <property type="project" value="TreeGrafter"/>
</dbReference>
<keyword evidence="1" id="KW-0677">Repeat</keyword>
<dbReference type="Gene3D" id="3.80.10.10">
    <property type="entry name" value="Ribonuclease Inhibitor"/>
    <property type="match status" value="1"/>
</dbReference>
<evidence type="ECO:0000313" key="4">
    <source>
        <dbReference type="Proteomes" id="UP000030671"/>
    </source>
</evidence>
<dbReference type="OrthoDB" id="2423701at2759"/>
<gene>
    <name evidence="3" type="ORF">HETIRDRAFT_151844</name>
</gene>
<dbReference type="HOGENOM" id="CLU_511015_0_0_1"/>
<proteinExistence type="predicted"/>
<keyword evidence="4" id="KW-1185">Reference proteome</keyword>
<evidence type="ECO:0000256" key="2">
    <source>
        <dbReference type="ARBA" id="ARBA00022803"/>
    </source>
</evidence>
<dbReference type="InterPro" id="IPR011990">
    <property type="entry name" value="TPR-like_helical_dom_sf"/>
</dbReference>
<dbReference type="RefSeq" id="XP_009546309.1">
    <property type="nucleotide sequence ID" value="XM_009548014.1"/>
</dbReference>
<accession>W4K7E9</accession>
<reference evidence="3 4" key="1">
    <citation type="journal article" date="2012" name="New Phytol.">
        <title>Insight into trade-off between wood decay and parasitism from the genome of a fungal forest pathogen.</title>
        <authorList>
            <person name="Olson A."/>
            <person name="Aerts A."/>
            <person name="Asiegbu F."/>
            <person name="Belbahri L."/>
            <person name="Bouzid O."/>
            <person name="Broberg A."/>
            <person name="Canback B."/>
            <person name="Coutinho P.M."/>
            <person name="Cullen D."/>
            <person name="Dalman K."/>
            <person name="Deflorio G."/>
            <person name="van Diepen L.T."/>
            <person name="Dunand C."/>
            <person name="Duplessis S."/>
            <person name="Durling M."/>
            <person name="Gonthier P."/>
            <person name="Grimwood J."/>
            <person name="Fossdal C.G."/>
            <person name="Hansson D."/>
            <person name="Henrissat B."/>
            <person name="Hietala A."/>
            <person name="Himmelstrand K."/>
            <person name="Hoffmeister D."/>
            <person name="Hogberg N."/>
            <person name="James T.Y."/>
            <person name="Karlsson M."/>
            <person name="Kohler A."/>
            <person name="Kues U."/>
            <person name="Lee Y.H."/>
            <person name="Lin Y.C."/>
            <person name="Lind M."/>
            <person name="Lindquist E."/>
            <person name="Lombard V."/>
            <person name="Lucas S."/>
            <person name="Lunden K."/>
            <person name="Morin E."/>
            <person name="Murat C."/>
            <person name="Park J."/>
            <person name="Raffaello T."/>
            <person name="Rouze P."/>
            <person name="Salamov A."/>
            <person name="Schmutz J."/>
            <person name="Solheim H."/>
            <person name="Stahlberg J."/>
            <person name="Velez H."/>
            <person name="de Vries R.P."/>
            <person name="Wiebenga A."/>
            <person name="Woodward S."/>
            <person name="Yakovlev I."/>
            <person name="Garbelotto M."/>
            <person name="Martin F."/>
            <person name="Grigoriev I.V."/>
            <person name="Stenlid J."/>
        </authorList>
    </citation>
    <scope>NUCLEOTIDE SEQUENCE [LARGE SCALE GENOMIC DNA]</scope>
    <source>
        <strain evidence="3 4">TC 32-1</strain>
    </source>
</reference>
<dbReference type="SUPFAM" id="SSF52047">
    <property type="entry name" value="RNI-like"/>
    <property type="match status" value="1"/>
</dbReference>